<dbReference type="InterPro" id="IPR002219">
    <property type="entry name" value="PKC_DAG/PE"/>
</dbReference>
<sequence>MNQIENYKLSKKHLENLSTILFHLKQNREDLLFATKTLLRTFQNEIESKRLMEKEIDCLKKQNGNLEQTRNQLEEDYIRMREQFTKTTLQLDRLEQSQKKFQTLMKRFQNQFKTGQWLDEDKELLIESISKFLSITNRQEVDCGNGSELTNEDNLKSKGSSRIVSNFSRKKSNSKSIGKVFKKTNSNLSKESFNRHQFSKVKNHLNFIRCFVCDTSILPLRSYYQCQQCSIKLDQKCYERKGMSLYCKKRNLCLDYDLVENVINKCLKQIDKDISGNMSTSGNSRITDDYDDDDNGLYPMMMNSAKFSELEKWLDHYIKERVRFDLSKKNSSSIVQDVDDERASTNQIIDSEQDEKEDEMIRGTSQKTLWNDIVRVCGQMDLFEKQNLMMMLLETKLNFFEKRTIAILIKHLKGLICKNSIHPNLSRQNLINRFGPLILRCPRSITLDRKRQQIYLIKIQQETIMILLELSKEYWKQILQQSKEIKSIHQQPQRLSTLSVNNLNQLDFNPQQQHQPPKTLILRRRSSSFVEKIIQTIVD</sequence>
<dbReference type="AlphaFoldDB" id="A0A834VHE0"/>
<evidence type="ECO:0000259" key="4">
    <source>
        <dbReference type="PROSITE" id="PS50081"/>
    </source>
</evidence>
<reference evidence="7" key="1">
    <citation type="journal article" date="2020" name="PLoS Negl. Trop. Dis.">
        <title>High-quality nuclear genome for Sarcoptes scabiei-A critical resource for a neglected parasite.</title>
        <authorList>
            <person name="Korhonen P.K."/>
            <person name="Gasser R.B."/>
            <person name="Ma G."/>
            <person name="Wang T."/>
            <person name="Stroehlein A.J."/>
            <person name="Young N.D."/>
            <person name="Ang C.S."/>
            <person name="Fernando D.D."/>
            <person name="Lu H.C."/>
            <person name="Taylor S."/>
            <person name="Reynolds S.L."/>
            <person name="Mofiz E."/>
            <person name="Najaraj S.H."/>
            <person name="Gowda H."/>
            <person name="Madugundu A."/>
            <person name="Renuse S."/>
            <person name="Holt D."/>
            <person name="Pandey A."/>
            <person name="Papenfuss A.T."/>
            <person name="Fischer K."/>
        </authorList>
    </citation>
    <scope>NUCLEOTIDE SEQUENCE [LARGE SCALE GENOMIC DNA]</scope>
</reference>
<dbReference type="SUPFAM" id="SSF57889">
    <property type="entry name" value="Cysteine-rich domain"/>
    <property type="match status" value="1"/>
</dbReference>
<accession>A0A834VHE0</accession>
<protein>
    <recommendedName>
        <fullName evidence="4">Phorbol-ester/DAG-type domain-containing protein</fullName>
    </recommendedName>
</protein>
<dbReference type="EMBL" id="WVUK01000055">
    <property type="protein sequence ID" value="KAF7493648.1"/>
    <property type="molecule type" value="Genomic_DNA"/>
</dbReference>
<gene>
    <name evidence="5" type="ORF">SSS_2431</name>
</gene>
<dbReference type="Proteomes" id="UP000070412">
    <property type="component" value="Unassembled WGS sequence"/>
</dbReference>
<keyword evidence="3" id="KW-0175">Coiled coil</keyword>
<evidence type="ECO:0000313" key="6">
    <source>
        <dbReference type="EnsemblMetazoa" id="KAF7493648.1"/>
    </source>
</evidence>
<evidence type="ECO:0000256" key="2">
    <source>
        <dbReference type="ARBA" id="ARBA00022833"/>
    </source>
</evidence>
<dbReference type="PROSITE" id="PS00479">
    <property type="entry name" value="ZF_DAG_PE_1"/>
    <property type="match status" value="1"/>
</dbReference>
<evidence type="ECO:0000313" key="5">
    <source>
        <dbReference type="EMBL" id="KAF7493648.1"/>
    </source>
</evidence>
<feature type="domain" description="Phorbol-ester/DAG-type" evidence="4">
    <location>
        <begin position="195"/>
        <end position="247"/>
    </location>
</feature>
<dbReference type="GO" id="GO:0046872">
    <property type="term" value="F:metal ion binding"/>
    <property type="evidence" value="ECO:0007669"/>
    <property type="project" value="UniProtKB-KW"/>
</dbReference>
<feature type="coiled-coil region" evidence="3">
    <location>
        <begin position="49"/>
        <end position="111"/>
    </location>
</feature>
<dbReference type="CDD" id="cd00029">
    <property type="entry name" value="C1"/>
    <property type="match status" value="1"/>
</dbReference>
<organism evidence="5">
    <name type="scientific">Sarcoptes scabiei</name>
    <name type="common">Itch mite</name>
    <name type="synonym">Acarus scabiei</name>
    <dbReference type="NCBI Taxonomy" id="52283"/>
    <lineage>
        <taxon>Eukaryota</taxon>
        <taxon>Metazoa</taxon>
        <taxon>Ecdysozoa</taxon>
        <taxon>Arthropoda</taxon>
        <taxon>Chelicerata</taxon>
        <taxon>Arachnida</taxon>
        <taxon>Acari</taxon>
        <taxon>Acariformes</taxon>
        <taxon>Sarcoptiformes</taxon>
        <taxon>Astigmata</taxon>
        <taxon>Psoroptidia</taxon>
        <taxon>Sarcoptoidea</taxon>
        <taxon>Sarcoptidae</taxon>
        <taxon>Sarcoptinae</taxon>
        <taxon>Sarcoptes</taxon>
    </lineage>
</organism>
<evidence type="ECO:0000256" key="1">
    <source>
        <dbReference type="ARBA" id="ARBA00022723"/>
    </source>
</evidence>
<name>A0A834VHE0_SARSC</name>
<keyword evidence="1" id="KW-0479">Metal-binding</keyword>
<reference evidence="5" key="2">
    <citation type="submission" date="2020-01" db="EMBL/GenBank/DDBJ databases">
        <authorList>
            <person name="Korhonen P.K.K."/>
            <person name="Guangxu M.G."/>
            <person name="Wang T.W."/>
            <person name="Stroehlein A.J.S."/>
            <person name="Young N.D."/>
            <person name="Ang C.-S.A."/>
            <person name="Fernando D.W.F."/>
            <person name="Lu H.L."/>
            <person name="Taylor S.T."/>
            <person name="Ehtesham M.E.M."/>
            <person name="Najaraj S.H.N."/>
            <person name="Harsha G.H.G."/>
            <person name="Madugundu A.M."/>
            <person name="Renuse S.R."/>
            <person name="Holt D.H."/>
            <person name="Pandey A.P."/>
            <person name="Papenfuss A.P."/>
            <person name="Gasser R.B.G."/>
            <person name="Fischer K.F."/>
        </authorList>
    </citation>
    <scope>NUCLEOTIDE SEQUENCE</scope>
    <source>
        <strain evidence="5">SSS_KF_BRIS2020</strain>
    </source>
</reference>
<dbReference type="InterPro" id="IPR046349">
    <property type="entry name" value="C1-like_sf"/>
</dbReference>
<proteinExistence type="predicted"/>
<dbReference type="PROSITE" id="PS50081">
    <property type="entry name" value="ZF_DAG_PE_2"/>
    <property type="match status" value="1"/>
</dbReference>
<evidence type="ECO:0000313" key="7">
    <source>
        <dbReference type="Proteomes" id="UP000070412"/>
    </source>
</evidence>
<keyword evidence="7" id="KW-1185">Reference proteome</keyword>
<reference evidence="6" key="3">
    <citation type="submission" date="2022-06" db="UniProtKB">
        <authorList>
            <consortium name="EnsemblMetazoa"/>
        </authorList>
    </citation>
    <scope>IDENTIFICATION</scope>
</reference>
<evidence type="ECO:0000256" key="3">
    <source>
        <dbReference type="SAM" id="Coils"/>
    </source>
</evidence>
<dbReference type="EnsemblMetazoa" id="SSS_2431s_mrna">
    <property type="protein sequence ID" value="KAF7493648.1"/>
    <property type="gene ID" value="SSS_2431"/>
</dbReference>
<keyword evidence="2" id="KW-0862">Zinc</keyword>